<evidence type="ECO:0000313" key="3">
    <source>
        <dbReference type="Proteomes" id="UP000250675"/>
    </source>
</evidence>
<proteinExistence type="predicted"/>
<feature type="domain" description="DNA circulation N-terminal" evidence="1">
    <location>
        <begin position="7"/>
        <end position="57"/>
    </location>
</feature>
<dbReference type="EMBL" id="UASO01000013">
    <property type="protein sequence ID" value="SQC88710.1"/>
    <property type="molecule type" value="Genomic_DNA"/>
</dbReference>
<dbReference type="Proteomes" id="UP000250675">
    <property type="component" value="Unassembled WGS sequence"/>
</dbReference>
<protein>
    <submittedName>
        <fullName evidence="2">Mu-like prophage DNA circulation protein</fullName>
    </submittedName>
</protein>
<dbReference type="Pfam" id="PF07157">
    <property type="entry name" value="DNA_circ_N"/>
    <property type="match status" value="1"/>
</dbReference>
<organism evidence="2 3">
    <name type="scientific">Klebsiella pneumoniae</name>
    <dbReference type="NCBI Taxonomy" id="573"/>
    <lineage>
        <taxon>Bacteria</taxon>
        <taxon>Pseudomonadati</taxon>
        <taxon>Pseudomonadota</taxon>
        <taxon>Gammaproteobacteria</taxon>
        <taxon>Enterobacterales</taxon>
        <taxon>Enterobacteriaceae</taxon>
        <taxon>Klebsiella/Raoultella group</taxon>
        <taxon>Klebsiella</taxon>
        <taxon>Klebsiella pneumoniae complex</taxon>
    </lineage>
</organism>
<dbReference type="InterPro" id="IPR009826">
    <property type="entry name" value="DNA_circ_N"/>
</dbReference>
<sequence length="64" mass="7195">MAWETDLQDASFRGVAFDIITTRDSVQRDIAQHEYPYRNGANIDDLGGKTTQPAVSGGLLWRRL</sequence>
<name>A0A2X3KMC2_KLEPN</name>
<accession>A0A2X3KMC2</accession>
<gene>
    <name evidence="2" type="ORF">NCTC9645_06868</name>
</gene>
<evidence type="ECO:0000259" key="1">
    <source>
        <dbReference type="Pfam" id="PF07157"/>
    </source>
</evidence>
<dbReference type="AlphaFoldDB" id="A0A2X3KMC2"/>
<evidence type="ECO:0000313" key="2">
    <source>
        <dbReference type="EMBL" id="SQC88710.1"/>
    </source>
</evidence>
<reference evidence="2 3" key="1">
    <citation type="submission" date="2018-06" db="EMBL/GenBank/DDBJ databases">
        <authorList>
            <consortium name="Pathogen Informatics"/>
            <person name="Doyle S."/>
        </authorList>
    </citation>
    <scope>NUCLEOTIDE SEQUENCE [LARGE SCALE GENOMIC DNA]</scope>
    <source>
        <strain evidence="2 3">NCTC9645</strain>
    </source>
</reference>